<feature type="transmembrane region" description="Helical" evidence="1">
    <location>
        <begin position="20"/>
        <end position="39"/>
    </location>
</feature>
<dbReference type="eggNOG" id="ENOG5033AQK">
    <property type="taxonomic scope" value="Bacteria"/>
</dbReference>
<dbReference type="AlphaFoldDB" id="M1NAF4"/>
<organism evidence="2 3">
    <name type="scientific">Desulfocapsa sulfexigens (strain DSM 10523 / SB164P1)</name>
    <dbReference type="NCBI Taxonomy" id="1167006"/>
    <lineage>
        <taxon>Bacteria</taxon>
        <taxon>Pseudomonadati</taxon>
        <taxon>Thermodesulfobacteriota</taxon>
        <taxon>Desulfobulbia</taxon>
        <taxon>Desulfobulbales</taxon>
        <taxon>Desulfocapsaceae</taxon>
        <taxon>Desulfocapsa</taxon>
    </lineage>
</organism>
<evidence type="ECO:0000313" key="2">
    <source>
        <dbReference type="EMBL" id="AGF76834.1"/>
    </source>
</evidence>
<keyword evidence="3" id="KW-1185">Reference proteome</keyword>
<dbReference type="RefSeq" id="WP_015402533.1">
    <property type="nucleotide sequence ID" value="NC_020304.1"/>
</dbReference>
<evidence type="ECO:0008006" key="4">
    <source>
        <dbReference type="Google" id="ProtNLM"/>
    </source>
</evidence>
<reference evidence="3" key="1">
    <citation type="journal article" date="2013" name="Stand. Genomic Sci.">
        <title>Complete genome sequence of Desulfocapsa sulfexigens, a marine deltaproteobacterium specialized in disproportionating inorganic sulfur compounds.</title>
        <authorList>
            <person name="Finster K.W."/>
            <person name="Kjeldsen K.U."/>
            <person name="Kube M."/>
            <person name="Reinhardt R."/>
            <person name="Mussmann M."/>
            <person name="Amann R."/>
            <person name="Schreiber L."/>
        </authorList>
    </citation>
    <scope>NUCLEOTIDE SEQUENCE [LARGE SCALE GENOMIC DNA]</scope>
    <source>
        <strain evidence="3">DSM 10523 / SB164P1</strain>
    </source>
</reference>
<gene>
    <name evidence="2" type="ordered locus">UWK_00249</name>
</gene>
<protein>
    <recommendedName>
        <fullName evidence="4">TadE-like protein</fullName>
    </recommendedName>
</protein>
<proteinExistence type="predicted"/>
<dbReference type="OrthoDB" id="6839462at2"/>
<dbReference type="HOGENOM" id="CLU_082350_0_0_7"/>
<evidence type="ECO:0000313" key="3">
    <source>
        <dbReference type="Proteomes" id="UP000011721"/>
    </source>
</evidence>
<keyword evidence="1" id="KW-1133">Transmembrane helix</keyword>
<keyword evidence="1" id="KW-0472">Membrane</keyword>
<accession>M1NAF4</accession>
<dbReference type="STRING" id="1167006.UWK_00249"/>
<sequence length="315" mass="34897">MSIQKYKTIQSEQGQAATEFIIASVFLLIPLFLIIPILGKYIDIKHATISQARFEAWEYTVWNGPNEYIKNDIKSSQSSGRRQYQDTRSKGMGYFFSDPTSATYGTSQASFQLNPLWVDHRGDSLFTSSSIISGAIAEKKTPDGLKGVLDVVLETINFVLKIFGDLLELVHVDGKFDAIYTKGYFTSNVDVKLRTLDDILPQYSLGKVNVSKKVSTLEMHAKAAVLTNGWNAGSTENATSESRGLVITALLKPVSDTINGVITGLNNLASDVPGLEIKAPSLPDFGYVEDDLIPYEYLEGNQKELRDKSGLYYYE</sequence>
<dbReference type="KEGG" id="dsf:UWK_00249"/>
<keyword evidence="1" id="KW-0812">Transmembrane</keyword>
<evidence type="ECO:0000256" key="1">
    <source>
        <dbReference type="SAM" id="Phobius"/>
    </source>
</evidence>
<name>M1NAF4_DESSD</name>
<dbReference type="EMBL" id="CP003985">
    <property type="protein sequence ID" value="AGF76834.1"/>
    <property type="molecule type" value="Genomic_DNA"/>
</dbReference>
<dbReference type="Proteomes" id="UP000011721">
    <property type="component" value="Chromosome"/>
</dbReference>